<dbReference type="SMART" id="SM00257">
    <property type="entry name" value="LysM"/>
    <property type="match status" value="2"/>
</dbReference>
<feature type="domain" description="LysM" evidence="1">
    <location>
        <begin position="363"/>
        <end position="406"/>
    </location>
</feature>
<reference evidence="3" key="1">
    <citation type="journal article" date="2019" name="Int. J. Syst. Evol. Microbiol.">
        <title>The Global Catalogue of Microorganisms (GCM) 10K type strain sequencing project: providing services to taxonomists for standard genome sequencing and annotation.</title>
        <authorList>
            <consortium name="The Broad Institute Genomics Platform"/>
            <consortium name="The Broad Institute Genome Sequencing Center for Infectious Disease"/>
            <person name="Wu L."/>
            <person name="Ma J."/>
        </authorList>
    </citation>
    <scope>NUCLEOTIDE SEQUENCE [LARGE SCALE GENOMIC DNA]</scope>
    <source>
        <strain evidence="3">JCM 16704</strain>
    </source>
</reference>
<dbReference type="Gene3D" id="1.10.530.10">
    <property type="match status" value="1"/>
</dbReference>
<dbReference type="RefSeq" id="WP_344672894.1">
    <property type="nucleotide sequence ID" value="NZ_BAAAZI010000004.1"/>
</dbReference>
<gene>
    <name evidence="2" type="ORF">GCM10022216_02860</name>
</gene>
<dbReference type="SUPFAM" id="SSF53955">
    <property type="entry name" value="Lysozyme-like"/>
    <property type="match status" value="1"/>
</dbReference>
<protein>
    <submittedName>
        <fullName evidence="2">Lytic transglycosylase domain-containing protein</fullName>
    </submittedName>
</protein>
<dbReference type="Gene3D" id="3.10.350.10">
    <property type="entry name" value="LysM domain"/>
    <property type="match status" value="2"/>
</dbReference>
<dbReference type="PANTHER" id="PTHR33734:SF22">
    <property type="entry name" value="MEMBRANE-BOUND LYTIC MUREIN TRANSGLYCOSYLASE D"/>
    <property type="match status" value="1"/>
</dbReference>
<sequence>MNKKISFLVTIGLSVFLKLGHAQEVSIEASGFTENVQTTLIGQIERQKESISLQLDSIKTVNGGNIVFTDEDVNIAQRIQRIQKTVPLEYNGRVKAYLDKYISRNYKPYMEKLLGLGDYYFPIYEQIFAEQGIPEEVKYLSVVESSLNPHTLSTSGALGPWQFIYGTAKLYHLTMDGAYDERKDVYSSTYAVTTYLKEAYDEFNDWLLALASYNCGRGCVRRAIQRSGMNSPTYWELSPFLPKETQNYIPKFVAMTYVLNHAELYGLNAQSNNLQMESKVMMLDRSISLDNLAKNLGISMEVLKEFNPAFKRSQITASVEKPRRLVLPFQREMSDSEIYSALYSQPAVETKAVLAAADPEETKYHRGQKGESQQSIAYKYGVTVQNLRAWNGLNANSSVLGRNLVVAKSMDDELPNKVVAAVKTSVAKKTSLSYVTHTVRKGDTLSDIVQKYKGSSVSRLKSDNNLKGSNLRIGQKLKVYKGNS</sequence>
<dbReference type="Pfam" id="PF01476">
    <property type="entry name" value="LysM"/>
    <property type="match status" value="2"/>
</dbReference>
<evidence type="ECO:0000259" key="1">
    <source>
        <dbReference type="PROSITE" id="PS51782"/>
    </source>
</evidence>
<dbReference type="CDD" id="cd16894">
    <property type="entry name" value="MltD-like"/>
    <property type="match status" value="1"/>
</dbReference>
<dbReference type="Proteomes" id="UP001500101">
    <property type="component" value="Unassembled WGS sequence"/>
</dbReference>
<dbReference type="CDD" id="cd00118">
    <property type="entry name" value="LysM"/>
    <property type="match status" value="2"/>
</dbReference>
<dbReference type="SUPFAM" id="SSF54106">
    <property type="entry name" value="LysM domain"/>
    <property type="match status" value="2"/>
</dbReference>
<accession>A0ABP7Y8A7</accession>
<dbReference type="InterPro" id="IPR018392">
    <property type="entry name" value="LysM"/>
</dbReference>
<dbReference type="EMBL" id="BAAAZI010000004">
    <property type="protein sequence ID" value="GAA4132117.1"/>
    <property type="molecule type" value="Genomic_DNA"/>
</dbReference>
<dbReference type="InterPro" id="IPR036779">
    <property type="entry name" value="LysM_dom_sf"/>
</dbReference>
<keyword evidence="3" id="KW-1185">Reference proteome</keyword>
<dbReference type="PANTHER" id="PTHR33734">
    <property type="entry name" value="LYSM DOMAIN-CONTAINING GPI-ANCHORED PROTEIN 2"/>
    <property type="match status" value="1"/>
</dbReference>
<dbReference type="InterPro" id="IPR023346">
    <property type="entry name" value="Lysozyme-like_dom_sf"/>
</dbReference>
<comment type="caution">
    <text evidence="2">The sequence shown here is derived from an EMBL/GenBank/DDBJ whole genome shotgun (WGS) entry which is preliminary data.</text>
</comment>
<organism evidence="2 3">
    <name type="scientific">Sphingobacterium kyonggiense</name>
    <dbReference type="NCBI Taxonomy" id="714075"/>
    <lineage>
        <taxon>Bacteria</taxon>
        <taxon>Pseudomonadati</taxon>
        <taxon>Bacteroidota</taxon>
        <taxon>Sphingobacteriia</taxon>
        <taxon>Sphingobacteriales</taxon>
        <taxon>Sphingobacteriaceae</taxon>
        <taxon>Sphingobacterium</taxon>
    </lineage>
</organism>
<dbReference type="PROSITE" id="PS51782">
    <property type="entry name" value="LYSM"/>
    <property type="match status" value="2"/>
</dbReference>
<proteinExistence type="predicted"/>
<evidence type="ECO:0000313" key="3">
    <source>
        <dbReference type="Proteomes" id="UP001500101"/>
    </source>
</evidence>
<dbReference type="InterPro" id="IPR008258">
    <property type="entry name" value="Transglycosylase_SLT_dom_1"/>
</dbReference>
<dbReference type="Pfam" id="PF01464">
    <property type="entry name" value="SLT"/>
    <property type="match status" value="1"/>
</dbReference>
<name>A0ABP7Y8A7_9SPHI</name>
<feature type="domain" description="LysM" evidence="1">
    <location>
        <begin position="435"/>
        <end position="479"/>
    </location>
</feature>
<evidence type="ECO:0000313" key="2">
    <source>
        <dbReference type="EMBL" id="GAA4132117.1"/>
    </source>
</evidence>